<dbReference type="Pfam" id="PF14103">
    <property type="entry name" value="DUF4276"/>
    <property type="match status" value="1"/>
</dbReference>
<dbReference type="Proteomes" id="UP000020406">
    <property type="component" value="Unassembled WGS sequence"/>
</dbReference>
<evidence type="ECO:0000313" key="2">
    <source>
        <dbReference type="EMBL" id="MCD8473056.1"/>
    </source>
</evidence>
<dbReference type="InterPro" id="IPR025455">
    <property type="entry name" value="DUF4276"/>
</dbReference>
<evidence type="ECO:0000313" key="1">
    <source>
        <dbReference type="EMBL" id="EWS78588.1"/>
    </source>
</evidence>
<dbReference type="RefSeq" id="WP_200866187.1">
    <property type="nucleotide sequence ID" value="NZ_CP053627.1"/>
</dbReference>
<organism evidence="1 3">
    <name type="scientific">Xylella taiwanensis</name>
    <dbReference type="NCBI Taxonomy" id="1444770"/>
    <lineage>
        <taxon>Bacteria</taxon>
        <taxon>Pseudomonadati</taxon>
        <taxon>Pseudomonadota</taxon>
        <taxon>Gammaproteobacteria</taxon>
        <taxon>Lysobacterales</taxon>
        <taxon>Lysobacteraceae</taxon>
        <taxon>Xylella</taxon>
    </lineage>
</organism>
<gene>
    <name evidence="1" type="ORF">AF72_04940</name>
    <name evidence="2" type="ORF">LPH55_06160</name>
</gene>
<dbReference type="STRING" id="1444770.AF72_04940"/>
<evidence type="ECO:0000313" key="4">
    <source>
        <dbReference type="Proteomes" id="UP001430701"/>
    </source>
</evidence>
<comment type="caution">
    <text evidence="1">The sequence shown here is derived from an EMBL/GenBank/DDBJ whole genome shotgun (WGS) entry which is preliminary data.</text>
</comment>
<protein>
    <submittedName>
        <fullName evidence="2">DUF4276 family protein</fullName>
    </submittedName>
</protein>
<dbReference type="PATRIC" id="fig|1444770.3.peg.1183"/>
<reference evidence="2" key="2">
    <citation type="submission" date="2021-11" db="EMBL/GenBank/DDBJ databases">
        <title>Genome sequence of Xylella taiwanensis PLS432.</title>
        <authorList>
            <person name="Weng L.-W."/>
            <person name="Su C.-C."/>
            <person name="Tsai C.-W."/>
            <person name="Kuo C.-H."/>
        </authorList>
    </citation>
    <scope>NUCLEOTIDE SEQUENCE</scope>
    <source>
        <strain evidence="2">PLS432</strain>
    </source>
</reference>
<dbReference type="GeneID" id="68901996"/>
<proteinExistence type="predicted"/>
<dbReference type="AlphaFoldDB" id="Z9JKV4"/>
<evidence type="ECO:0000313" key="3">
    <source>
        <dbReference type="Proteomes" id="UP000020406"/>
    </source>
</evidence>
<dbReference type="EMBL" id="JAJPPU010000002">
    <property type="protein sequence ID" value="MCD8473056.1"/>
    <property type="molecule type" value="Genomic_DNA"/>
</dbReference>
<sequence>MSSKEARLLKLNIRPLWYATPVNTDGTPDHCLLEQLLRYAIAVADCPPGRFIPYIQLHEFEALLFSDVSILTRIASGWLSAHVALAAICAAVESPEQINGLPETKPAAHLERALSHPKYRKRTHAPSAAQKIGLAKIEAKCAFFAGGLAHIRK</sequence>
<name>Z9JKV4_9GAMM</name>
<reference evidence="1 3" key="1">
    <citation type="journal article" date="2014" name="Genome Announc.">
        <title>Draft Genome Sequence of Xylella fastidiosa Pear Leaf Scorch Strain in Taiwan.</title>
        <authorList>
            <person name="Su C.C."/>
            <person name="Deng W.L."/>
            <person name="Jan F.J."/>
            <person name="Chang C.J."/>
            <person name="Huang H."/>
            <person name="Chen J."/>
        </authorList>
    </citation>
    <scope>NUCLEOTIDE SEQUENCE [LARGE SCALE GENOMIC DNA]</scope>
    <source>
        <strain evidence="1 3">PLS229</strain>
    </source>
</reference>
<keyword evidence="4" id="KW-1185">Reference proteome</keyword>
<dbReference type="Proteomes" id="UP001430701">
    <property type="component" value="Unassembled WGS sequence"/>
</dbReference>
<accession>Z9JKV4</accession>
<dbReference type="EMBL" id="JDSQ01000006">
    <property type="protein sequence ID" value="EWS78588.1"/>
    <property type="molecule type" value="Genomic_DNA"/>
</dbReference>